<dbReference type="Proteomes" id="UP000192315">
    <property type="component" value="Unassembled WGS sequence"/>
</dbReference>
<accession>A0A8G2FVZ1</accession>
<dbReference type="KEGG" id="pto:PTO0623"/>
<reference evidence="5 7" key="3">
    <citation type="submission" date="2017-04" db="EMBL/GenBank/DDBJ databases">
        <authorList>
            <person name="Varghese N."/>
            <person name="Submissions S."/>
        </authorList>
    </citation>
    <scope>NUCLEOTIDE SEQUENCE [LARGE SCALE GENOMIC DNA]</scope>
    <source>
        <strain evidence="5 7">DSM 9789</strain>
    </source>
</reference>
<dbReference type="eggNOG" id="arCOG01736">
    <property type="taxonomic scope" value="Archaea"/>
</dbReference>
<comment type="similarity">
    <text evidence="2">Belongs to the 2H phosphoesterase superfamily. ThpR family.</text>
</comment>
<keyword evidence="1 2" id="KW-0378">Hydrolase</keyword>
<dbReference type="PaxDb" id="263820-PTO0623"/>
<dbReference type="Gene3D" id="3.90.1140.10">
    <property type="entry name" value="Cyclic phosphodiesterase"/>
    <property type="match status" value="1"/>
</dbReference>
<dbReference type="InterPro" id="IPR014051">
    <property type="entry name" value="Phosphoesterase_HXTX"/>
</dbReference>
<reference evidence="4" key="2">
    <citation type="submission" date="2004-02" db="EMBL/GenBank/DDBJ databases">
        <authorList>
            <person name="Fuetterer O."/>
            <person name="Angelov A."/>
            <person name="Liesegang H."/>
            <person name="Gottschalk G."/>
            <person name="Schleper C."/>
            <person name="Schepers B."/>
            <person name="Dock C."/>
            <person name="Antranikian G."/>
            <person name="Liebl W."/>
        </authorList>
    </citation>
    <scope>NUCLEOTIDE SEQUENCE</scope>
    <source>
        <strain evidence="4">DSM 9790</strain>
    </source>
</reference>
<dbReference type="AlphaFoldDB" id="Q6L1E4"/>
<organism evidence="4 6">
    <name type="scientific">Picrophilus torridus (strain ATCC 700027 / DSM 9790 / JCM 10055 / NBRC 100828 / KAW 2/3)</name>
    <dbReference type="NCBI Taxonomy" id="1122961"/>
    <lineage>
        <taxon>Archaea</taxon>
        <taxon>Methanobacteriati</taxon>
        <taxon>Thermoplasmatota</taxon>
        <taxon>Thermoplasmata</taxon>
        <taxon>Thermoplasmatales</taxon>
        <taxon>Picrophilaceae</taxon>
        <taxon>Picrophilus</taxon>
    </lineage>
</organism>
<dbReference type="EMBL" id="FWYE01000001">
    <property type="protein sequence ID" value="SMD30487.1"/>
    <property type="molecule type" value="Genomic_DNA"/>
</dbReference>
<evidence type="ECO:0000313" key="7">
    <source>
        <dbReference type="Proteomes" id="UP000192315"/>
    </source>
</evidence>
<comment type="function">
    <text evidence="2">Hydrolyzes RNA 2',3'-cyclic phosphodiester to an RNA 2'-phosphomonoester.</text>
</comment>
<dbReference type="HAMAP" id="MF_01940">
    <property type="entry name" value="RNA_CPDase"/>
    <property type="match status" value="1"/>
</dbReference>
<keyword evidence="4" id="KW-0436">Ligase</keyword>
<evidence type="ECO:0000256" key="2">
    <source>
        <dbReference type="HAMAP-Rule" id="MF_01940"/>
    </source>
</evidence>
<dbReference type="NCBIfam" id="TIGR02258">
    <property type="entry name" value="2_5_ligase"/>
    <property type="match status" value="1"/>
</dbReference>
<dbReference type="InterPro" id="IPR009097">
    <property type="entry name" value="Cyclic_Pdiesterase"/>
</dbReference>
<dbReference type="EC" id="3.1.4.58" evidence="2"/>
<reference evidence="4 6" key="1">
    <citation type="journal article" date="2004" name="Proc. Natl. Acad. Sci. U.S.A.">
        <title>Genome sequence of Picrophilus torridus and its implications for life around pH 0.</title>
        <authorList>
            <person name="Futterer O."/>
            <person name="Angelov A."/>
            <person name="Liesegang H."/>
            <person name="Gottschalk G."/>
            <person name="Schleper C."/>
            <person name="Schepers B."/>
            <person name="Dock C."/>
            <person name="Antranikian G."/>
            <person name="Liebl W."/>
        </authorList>
    </citation>
    <scope>NUCLEOTIDE SEQUENCE [LARGE SCALE GENOMIC DNA]</scope>
    <source>
        <strain evidence="6">ATCC 700027 / DSM 9790 / JCM 10055 / NBRC 100828</strain>
        <strain evidence="4">DSM 9790</strain>
    </source>
</reference>
<sequence length="160" mass="18907">MMKRCFIASPVNIGDEILNNIEFHGKPVSPDIMHITYYFYGNINETKIERICSDLLKIDFKRFKIKITGLGAFPSKRDARIVYLSIKSDELMMLQRQISRLLSLSSKDFIPHITLYRSKTPVKLPDVKLDYDYEITKVCLYESIFENKRIYREICCKNMY</sequence>
<evidence type="ECO:0000256" key="1">
    <source>
        <dbReference type="ARBA" id="ARBA00022801"/>
    </source>
</evidence>
<dbReference type="GO" id="GO:0016874">
    <property type="term" value="F:ligase activity"/>
    <property type="evidence" value="ECO:0007669"/>
    <property type="project" value="UniProtKB-KW"/>
</dbReference>
<keyword evidence="7" id="KW-1185">Reference proteome</keyword>
<dbReference type="PANTHER" id="PTHR35561">
    <property type="entry name" value="RNA 2',3'-CYCLIC PHOSPHODIESTERASE"/>
    <property type="match status" value="1"/>
</dbReference>
<evidence type="ECO:0000313" key="5">
    <source>
        <dbReference type="EMBL" id="SMD30487.1"/>
    </source>
</evidence>
<evidence type="ECO:0000313" key="6">
    <source>
        <dbReference type="Proteomes" id="UP000000438"/>
    </source>
</evidence>
<dbReference type="RefSeq" id="WP_011177424.1">
    <property type="nucleotide sequence ID" value="NC_005877.1"/>
</dbReference>
<dbReference type="PANTHER" id="PTHR35561:SF1">
    <property type="entry name" value="RNA 2',3'-CYCLIC PHOSPHODIESTERASE"/>
    <property type="match status" value="1"/>
</dbReference>
<dbReference type="OrthoDB" id="44091at2157"/>
<dbReference type="InterPro" id="IPR004175">
    <property type="entry name" value="RNA_CPDase"/>
</dbReference>
<proteinExistence type="inferred from homology"/>
<dbReference type="EMBL" id="AE017261">
    <property type="protein sequence ID" value="AAT43208.1"/>
    <property type="molecule type" value="Genomic_DNA"/>
</dbReference>
<dbReference type="STRING" id="263820.PTO0623"/>
<accession>Q6L1E4</accession>
<evidence type="ECO:0000259" key="3">
    <source>
        <dbReference type="Pfam" id="PF02834"/>
    </source>
</evidence>
<dbReference type="GeneID" id="2844751"/>
<comment type="catalytic activity">
    <reaction evidence="2">
        <text>a 3'-end 2',3'-cyclophospho-ribonucleotide-RNA + H2O = a 3'-end 2'-phospho-ribonucleotide-RNA + H(+)</text>
        <dbReference type="Rhea" id="RHEA:11828"/>
        <dbReference type="Rhea" id="RHEA-COMP:10464"/>
        <dbReference type="Rhea" id="RHEA-COMP:17353"/>
        <dbReference type="ChEBI" id="CHEBI:15377"/>
        <dbReference type="ChEBI" id="CHEBI:15378"/>
        <dbReference type="ChEBI" id="CHEBI:83064"/>
        <dbReference type="ChEBI" id="CHEBI:173113"/>
        <dbReference type="EC" id="3.1.4.58"/>
    </reaction>
</comment>
<evidence type="ECO:0000313" key="4">
    <source>
        <dbReference type="EMBL" id="AAT43208.1"/>
    </source>
</evidence>
<dbReference type="InParanoid" id="Q6L1E4"/>
<dbReference type="SUPFAM" id="SSF55144">
    <property type="entry name" value="LigT-like"/>
    <property type="match status" value="1"/>
</dbReference>
<dbReference type="Pfam" id="PF02834">
    <property type="entry name" value="LigT_PEase"/>
    <property type="match status" value="1"/>
</dbReference>
<feature type="active site" description="Proton donor" evidence="2">
    <location>
        <position position="34"/>
    </location>
</feature>
<dbReference type="HOGENOM" id="CLU_081251_3_4_2"/>
<feature type="short sequence motif" description="HXTX 1" evidence="2">
    <location>
        <begin position="34"/>
        <end position="37"/>
    </location>
</feature>
<name>Q6L1E4_PICTO</name>
<feature type="active site" description="Proton acceptor" evidence="2">
    <location>
        <position position="112"/>
    </location>
</feature>
<dbReference type="GO" id="GO:0008664">
    <property type="term" value="F:RNA 2',3'-cyclic 3'-phosphodiesterase activity"/>
    <property type="evidence" value="ECO:0007669"/>
    <property type="project" value="UniProtKB-EC"/>
</dbReference>
<dbReference type="GO" id="GO:0004113">
    <property type="term" value="F:2',3'-cyclic-nucleotide 3'-phosphodiesterase activity"/>
    <property type="evidence" value="ECO:0007669"/>
    <property type="project" value="InterPro"/>
</dbReference>
<protein>
    <recommendedName>
        <fullName evidence="2">RNA 2',3'-cyclic phosphodiesterase</fullName>
        <shortName evidence="2">RNA 2',3'-CPDase</shortName>
        <ecNumber evidence="2">3.1.4.58</ecNumber>
    </recommendedName>
</protein>
<gene>
    <name evidence="4" type="ordered locus">PTO0623</name>
    <name evidence="5" type="ORF">SAMN02745355_0369</name>
</gene>
<feature type="domain" description="Phosphoesterase HXTX" evidence="3">
    <location>
        <begin position="22"/>
        <end position="83"/>
    </location>
</feature>
<feature type="short sequence motif" description="HXTX 2" evidence="2">
    <location>
        <begin position="112"/>
        <end position="115"/>
    </location>
</feature>
<dbReference type="Proteomes" id="UP000000438">
    <property type="component" value="Chromosome"/>
</dbReference>